<evidence type="ECO:0000256" key="1">
    <source>
        <dbReference type="ARBA" id="ARBA00004651"/>
    </source>
</evidence>
<keyword evidence="2" id="KW-1003">Cell membrane</keyword>
<keyword evidence="15" id="KW-1185">Reference proteome</keyword>
<keyword evidence="3" id="KW-0488">Methylation</keyword>
<keyword evidence="8 10" id="KW-0807">Transducer</keyword>
<dbReference type="CDD" id="cd11386">
    <property type="entry name" value="MCP_signal"/>
    <property type="match status" value="1"/>
</dbReference>
<evidence type="ECO:0000256" key="6">
    <source>
        <dbReference type="ARBA" id="ARBA00022989"/>
    </source>
</evidence>
<evidence type="ECO:0000256" key="10">
    <source>
        <dbReference type="PROSITE-ProRule" id="PRU00284"/>
    </source>
</evidence>
<gene>
    <name evidence="14" type="ORF">WDJ61_09895</name>
</gene>
<dbReference type="InterPro" id="IPR003660">
    <property type="entry name" value="HAMP_dom"/>
</dbReference>
<evidence type="ECO:0000313" key="14">
    <source>
        <dbReference type="EMBL" id="WXB91590.1"/>
    </source>
</evidence>
<dbReference type="EMBL" id="CP147404">
    <property type="protein sequence ID" value="WXB91590.1"/>
    <property type="molecule type" value="Genomic_DNA"/>
</dbReference>
<dbReference type="PROSITE" id="PS50885">
    <property type="entry name" value="HAMP"/>
    <property type="match status" value="1"/>
</dbReference>
<sequence>MSRLSIRKKLSIFAAIILLIPSISIGIFSFQSAKNQIETQMSEQANAQVQLSNELLDQVFMKEKEKVSFLSKMVSKSMGHEKAVVQLQNQLKRFKDSNSSIMSIYVGFENGLFRREPVEEQQVDYAVTERSWYQEAIQNKGETIVTPPYVDAVSKANVVTVAQALEDGSGVIAFDYNVDHLKEAVINHTVGKKGYLFVTNENNEVLFHPHSGDDGYSLNEQITSQLNGEKGSFVATEKEEEKEYVFETNPATGWKVVGTYALSEVDEQAKPIFNITLLVVTIAVIGGGIIVFFIIRSITGPLRKLIHVAQKVSEGDLTESVEVTSKDEIADLANSFNGMTGSLRTLLRHIGESSDHLASASEQMNAHSKQTEQATTEVTRRMADVASGSDRQMQSSEETARAMEEISIGVQRVAESSADVSEVSVQATKEAQQGREMLDNVIQQMNSIRASVQDGVSEIKKLNSHSVEIGQIISVITQISEQTNLLALNAAIEAARAGEHGKGFAVVADEVRKLAEESKKSADQVASLITTIQQATAHSTSIIEKSEYEVKNGIQLTAEAGEAFMHILHSVEQVAAQIQEVSATAEEMSASSEEVTASVGEMADISKEAAQATSEVVQLSEQQLQSSKDNMTAIEQLSELALELQQSVRRFKM</sequence>
<keyword evidence="7 11" id="KW-0472">Membrane</keyword>
<feature type="domain" description="Methyl-accepting transducer" evidence="12">
    <location>
        <begin position="367"/>
        <end position="603"/>
    </location>
</feature>
<comment type="similarity">
    <text evidence="9">Belongs to the methyl-accepting chemotaxis (MCP) protein family.</text>
</comment>
<dbReference type="PANTHER" id="PTHR32089:SF114">
    <property type="entry name" value="METHYL-ACCEPTING CHEMOTAXIS PROTEIN MCPB"/>
    <property type="match status" value="1"/>
</dbReference>
<dbReference type="Pfam" id="PF00015">
    <property type="entry name" value="MCPsignal"/>
    <property type="match status" value="1"/>
</dbReference>
<dbReference type="CDD" id="cd18773">
    <property type="entry name" value="PDC1_HK_sensor"/>
    <property type="match status" value="1"/>
</dbReference>
<dbReference type="SUPFAM" id="SSF58104">
    <property type="entry name" value="Methyl-accepting chemotaxis protein (MCP) signaling domain"/>
    <property type="match status" value="1"/>
</dbReference>
<dbReference type="Gene3D" id="3.30.450.20">
    <property type="entry name" value="PAS domain"/>
    <property type="match status" value="2"/>
</dbReference>
<evidence type="ECO:0000259" key="13">
    <source>
        <dbReference type="PROSITE" id="PS50885"/>
    </source>
</evidence>
<evidence type="ECO:0000256" key="8">
    <source>
        <dbReference type="ARBA" id="ARBA00023224"/>
    </source>
</evidence>
<comment type="subcellular location">
    <subcellularLocation>
        <location evidence="1">Cell membrane</location>
        <topology evidence="1">Multi-pass membrane protein</topology>
    </subcellularLocation>
</comment>
<dbReference type="CDD" id="cd06225">
    <property type="entry name" value="HAMP"/>
    <property type="match status" value="1"/>
</dbReference>
<dbReference type="Gene3D" id="1.10.287.950">
    <property type="entry name" value="Methyl-accepting chemotaxis protein"/>
    <property type="match status" value="1"/>
</dbReference>
<organism evidence="14 15">
    <name type="scientific">Bacillus kandeliae</name>
    <dbReference type="NCBI Taxonomy" id="3129297"/>
    <lineage>
        <taxon>Bacteria</taxon>
        <taxon>Bacillati</taxon>
        <taxon>Bacillota</taxon>
        <taxon>Bacilli</taxon>
        <taxon>Bacillales</taxon>
        <taxon>Bacillaceae</taxon>
        <taxon>Bacillus</taxon>
    </lineage>
</organism>
<feature type="transmembrane region" description="Helical" evidence="11">
    <location>
        <begin position="272"/>
        <end position="295"/>
    </location>
</feature>
<evidence type="ECO:0000256" key="9">
    <source>
        <dbReference type="ARBA" id="ARBA00029447"/>
    </source>
</evidence>
<evidence type="ECO:0000256" key="3">
    <source>
        <dbReference type="ARBA" id="ARBA00022481"/>
    </source>
</evidence>
<evidence type="ECO:0000259" key="12">
    <source>
        <dbReference type="PROSITE" id="PS50111"/>
    </source>
</evidence>
<evidence type="ECO:0000256" key="5">
    <source>
        <dbReference type="ARBA" id="ARBA00022692"/>
    </source>
</evidence>
<protein>
    <submittedName>
        <fullName evidence="14">Methyl-accepting chemotaxis protein</fullName>
    </submittedName>
</protein>
<keyword evidence="4" id="KW-0145">Chemotaxis</keyword>
<evidence type="ECO:0000256" key="4">
    <source>
        <dbReference type="ARBA" id="ARBA00022500"/>
    </source>
</evidence>
<reference evidence="14 15" key="1">
    <citation type="submission" date="2024-02" db="EMBL/GenBank/DDBJ databases">
        <title>Seven novel Bacillus-like species.</title>
        <authorList>
            <person name="Liu G."/>
        </authorList>
    </citation>
    <scope>NUCLEOTIDE SEQUENCE [LARGE SCALE GENOMIC DNA]</scope>
    <source>
        <strain evidence="14 15">FJAT-52991</strain>
    </source>
</reference>
<dbReference type="CDD" id="cd12912">
    <property type="entry name" value="PDC2_MCP_like"/>
    <property type="match status" value="1"/>
</dbReference>
<dbReference type="SMART" id="SM00283">
    <property type="entry name" value="MA"/>
    <property type="match status" value="1"/>
</dbReference>
<dbReference type="PROSITE" id="PS50111">
    <property type="entry name" value="CHEMOTAXIS_TRANSDUC_2"/>
    <property type="match status" value="1"/>
</dbReference>
<evidence type="ECO:0000256" key="2">
    <source>
        <dbReference type="ARBA" id="ARBA00022475"/>
    </source>
</evidence>
<dbReference type="SMART" id="SM00304">
    <property type="entry name" value="HAMP"/>
    <property type="match status" value="1"/>
</dbReference>
<dbReference type="Pfam" id="PF00672">
    <property type="entry name" value="HAMP"/>
    <property type="match status" value="1"/>
</dbReference>
<dbReference type="InterPro" id="IPR029151">
    <property type="entry name" value="Sensor-like_sf"/>
</dbReference>
<dbReference type="Pfam" id="PF02743">
    <property type="entry name" value="dCache_1"/>
    <property type="match status" value="1"/>
</dbReference>
<dbReference type="PANTHER" id="PTHR32089">
    <property type="entry name" value="METHYL-ACCEPTING CHEMOTAXIS PROTEIN MCPB"/>
    <property type="match status" value="1"/>
</dbReference>
<keyword evidence="5 11" id="KW-0812">Transmembrane</keyword>
<dbReference type="InterPro" id="IPR004089">
    <property type="entry name" value="MCPsignal_dom"/>
</dbReference>
<dbReference type="SUPFAM" id="SSF103190">
    <property type="entry name" value="Sensory domain-like"/>
    <property type="match status" value="1"/>
</dbReference>
<dbReference type="InterPro" id="IPR033479">
    <property type="entry name" value="dCache_1"/>
</dbReference>
<feature type="domain" description="HAMP" evidence="13">
    <location>
        <begin position="296"/>
        <end position="348"/>
    </location>
</feature>
<proteinExistence type="inferred from homology"/>
<evidence type="ECO:0000313" key="15">
    <source>
        <dbReference type="Proteomes" id="UP001387364"/>
    </source>
</evidence>
<accession>A0ABZ2N2M8</accession>
<evidence type="ECO:0000256" key="7">
    <source>
        <dbReference type="ARBA" id="ARBA00023136"/>
    </source>
</evidence>
<keyword evidence="6 11" id="KW-1133">Transmembrane helix</keyword>
<evidence type="ECO:0000256" key="11">
    <source>
        <dbReference type="SAM" id="Phobius"/>
    </source>
</evidence>
<name>A0ABZ2N2M8_9BACI</name>
<dbReference type="Gene3D" id="6.10.340.10">
    <property type="match status" value="1"/>
</dbReference>
<dbReference type="Proteomes" id="UP001387364">
    <property type="component" value="Chromosome"/>
</dbReference>